<dbReference type="EMBL" id="JACVVK020000068">
    <property type="protein sequence ID" value="KAK7496246.1"/>
    <property type="molecule type" value="Genomic_DNA"/>
</dbReference>
<name>A0ABD0LAC8_9CAEN</name>
<accession>A0ABD0LAC8</accession>
<protein>
    <submittedName>
        <fullName evidence="1">Uncharacterized protein</fullName>
    </submittedName>
</protein>
<comment type="caution">
    <text evidence="1">The sequence shown here is derived from an EMBL/GenBank/DDBJ whole genome shotgun (WGS) entry which is preliminary data.</text>
</comment>
<organism evidence="1 2">
    <name type="scientific">Batillaria attramentaria</name>
    <dbReference type="NCBI Taxonomy" id="370345"/>
    <lineage>
        <taxon>Eukaryota</taxon>
        <taxon>Metazoa</taxon>
        <taxon>Spiralia</taxon>
        <taxon>Lophotrochozoa</taxon>
        <taxon>Mollusca</taxon>
        <taxon>Gastropoda</taxon>
        <taxon>Caenogastropoda</taxon>
        <taxon>Sorbeoconcha</taxon>
        <taxon>Cerithioidea</taxon>
        <taxon>Batillariidae</taxon>
        <taxon>Batillaria</taxon>
    </lineage>
</organism>
<reference evidence="1 2" key="1">
    <citation type="journal article" date="2023" name="Sci. Data">
        <title>Genome assembly of the Korean intertidal mud-creeper Batillaria attramentaria.</title>
        <authorList>
            <person name="Patra A.K."/>
            <person name="Ho P.T."/>
            <person name="Jun S."/>
            <person name="Lee S.J."/>
            <person name="Kim Y."/>
            <person name="Won Y.J."/>
        </authorList>
    </citation>
    <scope>NUCLEOTIDE SEQUENCE [LARGE SCALE GENOMIC DNA]</scope>
    <source>
        <strain evidence="1">Wonlab-2016</strain>
    </source>
</reference>
<evidence type="ECO:0000313" key="1">
    <source>
        <dbReference type="EMBL" id="KAK7496246.1"/>
    </source>
</evidence>
<gene>
    <name evidence="1" type="ORF">BaRGS_00012411</name>
</gene>
<keyword evidence="2" id="KW-1185">Reference proteome</keyword>
<dbReference type="AlphaFoldDB" id="A0ABD0LAC8"/>
<evidence type="ECO:0000313" key="2">
    <source>
        <dbReference type="Proteomes" id="UP001519460"/>
    </source>
</evidence>
<proteinExistence type="predicted"/>
<dbReference type="Proteomes" id="UP001519460">
    <property type="component" value="Unassembled WGS sequence"/>
</dbReference>
<sequence>MWFVRLVHRVMAEQGARDKRLRDPIRMLGKQNPEAADKGKARGGESLAASAGKLQLFTSHHCQRELNATQNWAISFKFTVIVGATGRAEQETLGRAFSVPLAPAIQPRARNSMVSSRARERTTSSARARVSVALSTRTRTVVWPARFR</sequence>